<dbReference type="InterPro" id="IPR020806">
    <property type="entry name" value="PKS_PP-bd"/>
</dbReference>
<dbReference type="SUPFAM" id="SSF56801">
    <property type="entry name" value="Acetyl-CoA synthetase-like"/>
    <property type="match status" value="2"/>
</dbReference>
<dbReference type="GO" id="GO:0005737">
    <property type="term" value="C:cytoplasm"/>
    <property type="evidence" value="ECO:0007669"/>
    <property type="project" value="TreeGrafter"/>
</dbReference>
<dbReference type="GO" id="GO:0003824">
    <property type="term" value="F:catalytic activity"/>
    <property type="evidence" value="ECO:0007669"/>
    <property type="project" value="InterPro"/>
</dbReference>
<dbReference type="eggNOG" id="COG1020">
    <property type="taxonomic scope" value="Bacteria"/>
</dbReference>
<dbReference type="PANTHER" id="PTHR45527">
    <property type="entry name" value="NONRIBOSOMAL PEPTIDE SYNTHETASE"/>
    <property type="match status" value="1"/>
</dbReference>
<comment type="caution">
    <text evidence="6">The sequence shown here is derived from an EMBL/GenBank/DDBJ whole genome shotgun (WGS) entry which is preliminary data.</text>
</comment>
<dbReference type="Gene3D" id="3.30.300.30">
    <property type="match status" value="2"/>
</dbReference>
<dbReference type="GO" id="GO:0017000">
    <property type="term" value="P:antibiotic biosynthetic process"/>
    <property type="evidence" value="ECO:0007669"/>
    <property type="project" value="UniProtKB-ARBA"/>
</dbReference>
<dbReference type="InterPro" id="IPR042099">
    <property type="entry name" value="ANL_N_sf"/>
</dbReference>
<dbReference type="NCBIfam" id="TIGR01733">
    <property type="entry name" value="AA-adenyl-dom"/>
    <property type="match status" value="2"/>
</dbReference>
<feature type="domain" description="Carrier" evidence="5">
    <location>
        <begin position="984"/>
        <end position="1059"/>
    </location>
</feature>
<name>A0A1D3DLT4_9ACTN</name>
<dbReference type="Gene3D" id="3.40.50.12780">
    <property type="entry name" value="N-terminal domain of ligase-like"/>
    <property type="match status" value="1"/>
</dbReference>
<dbReference type="FunFam" id="1.10.1200.10:FF:000005">
    <property type="entry name" value="Nonribosomal peptide synthetase 1"/>
    <property type="match status" value="2"/>
</dbReference>
<dbReference type="InterPro" id="IPR000873">
    <property type="entry name" value="AMP-dep_synth/lig_dom"/>
</dbReference>
<feature type="compositionally biased region" description="Low complexity" evidence="4">
    <location>
        <begin position="447"/>
        <end position="459"/>
    </location>
</feature>
<dbReference type="InterPro" id="IPR010071">
    <property type="entry name" value="AA_adenyl_dom"/>
</dbReference>
<dbReference type="InterPro" id="IPR009081">
    <property type="entry name" value="PP-bd_ACP"/>
</dbReference>
<dbReference type="RefSeq" id="WP_023591213.1">
    <property type="nucleotide sequence ID" value="NZ_ASHX02000001.1"/>
</dbReference>
<dbReference type="Pfam" id="PF00668">
    <property type="entry name" value="Condensation"/>
    <property type="match status" value="2"/>
</dbReference>
<dbReference type="GO" id="GO:0008610">
    <property type="term" value="P:lipid biosynthetic process"/>
    <property type="evidence" value="ECO:0007669"/>
    <property type="project" value="UniProtKB-ARBA"/>
</dbReference>
<evidence type="ECO:0000256" key="1">
    <source>
        <dbReference type="ARBA" id="ARBA00001957"/>
    </source>
</evidence>
<dbReference type="InterPro" id="IPR020845">
    <property type="entry name" value="AMP-binding_CS"/>
</dbReference>
<dbReference type="InterPro" id="IPR029058">
    <property type="entry name" value="AB_hydrolase_fold"/>
</dbReference>
<dbReference type="InterPro" id="IPR006162">
    <property type="entry name" value="Ppantetheine_attach_site"/>
</dbReference>
<evidence type="ECO:0000256" key="4">
    <source>
        <dbReference type="SAM" id="MobiDB-lite"/>
    </source>
</evidence>
<dbReference type="InterPro" id="IPR045851">
    <property type="entry name" value="AMP-bd_C_sf"/>
</dbReference>
<protein>
    <submittedName>
        <fullName evidence="6">Non-ribosomal peptide synthetase</fullName>
    </submittedName>
</protein>
<reference evidence="6 7" key="1">
    <citation type="journal article" date="2013" name="Genome Announc.">
        <title>Genome Sequence of Streptomyces violaceusniger Strain SPC6, a Halotolerant Streptomycete That Exhibits Rapid Growth and Development.</title>
        <authorList>
            <person name="Chen X."/>
            <person name="Zhang B."/>
            <person name="Zhang W."/>
            <person name="Wu X."/>
            <person name="Zhang M."/>
            <person name="Chen T."/>
            <person name="Liu G."/>
            <person name="Dyson P."/>
        </authorList>
    </citation>
    <scope>NUCLEOTIDE SEQUENCE [LARGE SCALE GENOMIC DNA]</scope>
    <source>
        <strain evidence="6 7">SPC6</strain>
    </source>
</reference>
<dbReference type="InterPro" id="IPR036736">
    <property type="entry name" value="ACP-like_sf"/>
</dbReference>
<feature type="domain" description="Carrier" evidence="5">
    <location>
        <begin position="2029"/>
        <end position="2104"/>
    </location>
</feature>
<dbReference type="SMART" id="SM00823">
    <property type="entry name" value="PKS_PP"/>
    <property type="match status" value="2"/>
</dbReference>
<evidence type="ECO:0000313" key="7">
    <source>
        <dbReference type="Proteomes" id="UP000095329"/>
    </source>
</evidence>
<dbReference type="Gene3D" id="2.30.38.10">
    <property type="entry name" value="Luciferase, Domain 3"/>
    <property type="match status" value="1"/>
</dbReference>
<dbReference type="Gene3D" id="3.30.559.10">
    <property type="entry name" value="Chloramphenicol acetyltransferase-like domain"/>
    <property type="match status" value="2"/>
</dbReference>
<dbReference type="Proteomes" id="UP000095329">
    <property type="component" value="Unassembled WGS sequence"/>
</dbReference>
<evidence type="ECO:0000313" key="6">
    <source>
        <dbReference type="EMBL" id="OEJ93284.1"/>
    </source>
</evidence>
<dbReference type="Gene3D" id="3.40.50.1820">
    <property type="entry name" value="alpha/beta hydrolase"/>
    <property type="match status" value="1"/>
</dbReference>
<dbReference type="CDD" id="cd19531">
    <property type="entry name" value="LCL_NRPS-like"/>
    <property type="match status" value="2"/>
</dbReference>
<proteinExistence type="predicted"/>
<dbReference type="InterPro" id="IPR001242">
    <property type="entry name" value="Condensation_dom"/>
</dbReference>
<dbReference type="Gene3D" id="3.40.50.980">
    <property type="match status" value="2"/>
</dbReference>
<evidence type="ECO:0000259" key="5">
    <source>
        <dbReference type="PROSITE" id="PS50075"/>
    </source>
</evidence>
<dbReference type="CDD" id="cd05930">
    <property type="entry name" value="A_NRPS"/>
    <property type="match status" value="2"/>
</dbReference>
<sequence>MKVGAAVRTVSSAQRRLWFLDQLSRGSADSLLPLALRFRGALDIPALERALAGVVARHEVLRTRFVTVGGEPVPQVDPPGAFAVRRVAAAGADDLFARELARPLDLAQEPPLRAVLAETGPDEHLLLVVVHHIAVDGWSWDILLRELTAGYRGEEVAPPPLQYADFARLQNERLSGPRTERLLGYWRDRLTGAAPLELPTDRPRPRFWDGAGDVVRFDLPAGLVAGVDRLARSHRATRYMVMLAAYQALLARYSGRTDIAVCTTLADRGDPRAADVIGPFVNTIVLRTDLAGDPSFTELLGRVRAGALRDFSHAQAPFDRVVQAVGGARDLSRHPLAQASFTLLNTQRPPELGGLDVELVPPPLRGTPLDVFLDLGARPDGTVAARLQYSTALFDAATMHRFRDGYVELLRAVVQAPDARLAEAAGGLAPLTGPGRTAAPPAPSPPASRTGAEPAAGVPGGAVPADAGAVPFAVAGDAGAVALVCGGESVTYGGLDALTGGLATALVADGVRPGDRVGVLVRRGVGAVAAMDGIWRAGGVYVPLDPALPEERLRFMVAEADVRCVVADASTAGAAAALGVPVRPLEGVRPGPDAPRHVPDPRELAYVIFTSGSTGRPKAVGVEHRALSAHVAAAREAFGVTGDDRVLAFSSLSFDASLDQLLPALSRGATVVIRPDEQWHPARLVEEVRRHRLTVVNLPPTYWAELARSLGDDAAAALASLRLLILGGEAVPPGPLAAWRARVPHVRVCNAYGPTETTVTATTYDVLPGADDPRDVVPIGGPLGARRAYVVDERGESVGVGGTGELLLGGPELARGYLGRPALTAERFVPDPFGGTGGRLYRTGDLVRLRPDGELEFAGRVDDQVKVRGFRVELGEVEAVLRECPGVVAAAVAARPDASGALGLTGYVVTGEDAAAEPRRQADVGVEPRALRAWCAARLPHYAVPSEFAVLDALPVNTAGKLDRSALPAVGAGDRPAGGPAYVSPRDATERVVAEIWAEVLGVERVGIDDGFFELGGHSLLATMAVSRIAERLGREVELRTLFENPRLREFGPLVGAARRAASGGGVVAVDRSGPLPMSFAQERMWFLDRMSDRGDEYVLWYAWRVRGGLDRTAWQGALDDVVARHEVLRTALVEVDGRPAQRVRGPVAVPLEWHTAGAGGGTGADAGLRELVRERAAAFATRRFDLAAPPLLRAGVWELGPDDHVAVIAFHHAATDGWSKDVLVGELTACYAARLAGERAGLPELPVQYGDFAVWQRRAAEDGALEGPLDYWESALAGLAPLELPTDRPRPAVWSGRGAAVEVDLPPSLAAGLDELARRHGVTRFMVLLAVVQIVLARWSGQRDVAVGTPVAGRGQLELERLVGLFVNTVVLRGDLSGDPSFEAFLGRVRESVLGAFDHQDVPFEKLVERLRPERDASRNPLFQVMFDVQESPVGGPRAEGLDVEPFALPWRSAKFDLTATFLLYADRFALNVEYATDLFDAATVTRFAGHVGRVLESVLADPGRPVGRLEMLTGAEHAELVGPVDAAAPAVAQVPPYAVAGAPGAVALVCGDASLTYGELDGLAGGLARELADAGAGPETAVGVCLGRGLWSVVAMAAIWRAGGVYVPLDPRLPEERLRYMVERAGVRFVVTDGATAPLAAGLGVPVLDVDAVRPDPDGPRHTPTPRELACVIFTSGSTGRPKAVGVEHHALAAHALTARERFGITAEDRVMNFASFSFDASLEQVLPALGAGAAVVIRPDEVWTVEELAERVREARVTVMEVTPSYWEEIAARLDTVGDGLKGLRLVVTGGETLPSAPLARWFAYLPHVPVQNTYGPTESVISATSRLVTGPVEGRVPIGTAWGARRLYVVDAYGELAPVGVPGELLVGGPELARGYLGQPGLTAERFVPDPFGGAGGRLYRTGDIVRRLPDGELDFLGRTDHQVKIRGFRIELGEVEAVLEAHPAVHAAAVVVRELRGDRTLVGYAAGRDPDTAALAEWCRDRLPGYMVPAAFVVLDALPRTVQGKCDTAALPDPEPPVTPGAVAPRTPTELVTAQVWAEVLGLPQVGVDDDFFALGGHSLRAVAVASRLRAAFDCPVRVRDLFEHPTVERLAAELERRLVEQIAAMSEDEIDLSLTADY</sequence>
<dbReference type="Pfam" id="PF13193">
    <property type="entry name" value="AMP-binding_C"/>
    <property type="match status" value="2"/>
</dbReference>
<gene>
    <name evidence="6" type="ORF">J116_001105</name>
</gene>
<feature type="region of interest" description="Disordered" evidence="4">
    <location>
        <begin position="427"/>
        <end position="459"/>
    </location>
</feature>
<dbReference type="PROSITE" id="PS00012">
    <property type="entry name" value="PHOSPHOPANTETHEINE"/>
    <property type="match status" value="2"/>
</dbReference>
<dbReference type="GO" id="GO:0043041">
    <property type="term" value="P:amino acid activation for nonribosomal peptide biosynthetic process"/>
    <property type="evidence" value="ECO:0007669"/>
    <property type="project" value="TreeGrafter"/>
</dbReference>
<organism evidence="6 7">
    <name type="scientific">Streptomyces thermolilacinus SPC6</name>
    <dbReference type="NCBI Taxonomy" id="1306406"/>
    <lineage>
        <taxon>Bacteria</taxon>
        <taxon>Bacillati</taxon>
        <taxon>Actinomycetota</taxon>
        <taxon>Actinomycetes</taxon>
        <taxon>Kitasatosporales</taxon>
        <taxon>Streptomycetaceae</taxon>
        <taxon>Streptomyces</taxon>
    </lineage>
</organism>
<dbReference type="SUPFAM" id="SSF47336">
    <property type="entry name" value="ACP-like"/>
    <property type="match status" value="2"/>
</dbReference>
<dbReference type="InterPro" id="IPR025110">
    <property type="entry name" value="AMP-bd_C"/>
</dbReference>
<dbReference type="EMBL" id="ASHX02000001">
    <property type="protein sequence ID" value="OEJ93284.1"/>
    <property type="molecule type" value="Genomic_DNA"/>
</dbReference>
<keyword evidence="7" id="KW-1185">Reference proteome</keyword>
<dbReference type="GO" id="GO:0044550">
    <property type="term" value="P:secondary metabolite biosynthetic process"/>
    <property type="evidence" value="ECO:0007669"/>
    <property type="project" value="TreeGrafter"/>
</dbReference>
<keyword evidence="2" id="KW-0596">Phosphopantetheine</keyword>
<dbReference type="Gene3D" id="1.10.1200.10">
    <property type="entry name" value="ACP-like"/>
    <property type="match status" value="1"/>
</dbReference>
<keyword evidence="3" id="KW-0597">Phosphoprotein</keyword>
<dbReference type="Gene3D" id="3.30.559.30">
    <property type="entry name" value="Nonribosomal peptide synthetase, condensation domain"/>
    <property type="match status" value="2"/>
</dbReference>
<accession>A0A1D3DLT4</accession>
<dbReference type="PROSITE" id="PS50075">
    <property type="entry name" value="CARRIER"/>
    <property type="match status" value="2"/>
</dbReference>
<dbReference type="SUPFAM" id="SSF52777">
    <property type="entry name" value="CoA-dependent acyltransferases"/>
    <property type="match status" value="4"/>
</dbReference>
<feature type="compositionally biased region" description="Low complexity" evidence="4">
    <location>
        <begin position="427"/>
        <end position="439"/>
    </location>
</feature>
<dbReference type="GO" id="GO:0031177">
    <property type="term" value="F:phosphopantetheine binding"/>
    <property type="evidence" value="ECO:0007669"/>
    <property type="project" value="InterPro"/>
</dbReference>
<dbReference type="STRING" id="1306406.J116_001105"/>
<dbReference type="Pfam" id="PF00501">
    <property type="entry name" value="AMP-binding"/>
    <property type="match status" value="2"/>
</dbReference>
<dbReference type="InterPro" id="IPR023213">
    <property type="entry name" value="CAT-like_dom_sf"/>
</dbReference>
<evidence type="ECO:0000256" key="2">
    <source>
        <dbReference type="ARBA" id="ARBA00022450"/>
    </source>
</evidence>
<dbReference type="PROSITE" id="PS00455">
    <property type="entry name" value="AMP_BINDING"/>
    <property type="match status" value="2"/>
</dbReference>
<comment type="cofactor">
    <cofactor evidence="1">
        <name>pantetheine 4'-phosphate</name>
        <dbReference type="ChEBI" id="CHEBI:47942"/>
    </cofactor>
</comment>
<dbReference type="Pfam" id="PF00550">
    <property type="entry name" value="PP-binding"/>
    <property type="match status" value="2"/>
</dbReference>
<evidence type="ECO:0000256" key="3">
    <source>
        <dbReference type="ARBA" id="ARBA00022553"/>
    </source>
</evidence>
<dbReference type="OrthoDB" id="2472181at2"/>
<dbReference type="PANTHER" id="PTHR45527:SF1">
    <property type="entry name" value="FATTY ACID SYNTHASE"/>
    <property type="match status" value="1"/>
</dbReference>